<keyword evidence="2" id="KW-0812">Transmembrane</keyword>
<reference evidence="3 4" key="1">
    <citation type="submission" date="2015-11" db="EMBL/GenBank/DDBJ databases">
        <authorList>
            <person name="Chong T.M."/>
            <person name="Chan K.G."/>
            <person name="Dessaux Y."/>
        </authorList>
    </citation>
    <scope>NUCLEOTIDE SEQUENCE [LARGE SCALE GENOMIC DNA]</scope>
    <source>
        <strain evidence="3 4">S5.2</strain>
    </source>
</reference>
<dbReference type="Proteomes" id="UP000028530">
    <property type="component" value="Chromosome"/>
</dbReference>
<gene>
    <name evidence="3" type="ORF">DW68_018185</name>
</gene>
<protein>
    <submittedName>
        <fullName evidence="3">Uncharacterized protein</fullName>
    </submittedName>
</protein>
<keyword evidence="2" id="KW-1133">Transmembrane helix</keyword>
<proteinExistence type="predicted"/>
<evidence type="ECO:0000313" key="3">
    <source>
        <dbReference type="EMBL" id="ALN20482.1"/>
    </source>
</evidence>
<feature type="compositionally biased region" description="Low complexity" evidence="1">
    <location>
        <begin position="11"/>
        <end position="52"/>
    </location>
</feature>
<evidence type="ECO:0000256" key="2">
    <source>
        <dbReference type="SAM" id="Phobius"/>
    </source>
</evidence>
<feature type="transmembrane region" description="Helical" evidence="2">
    <location>
        <begin position="162"/>
        <end position="183"/>
    </location>
</feature>
<sequence length="186" mass="20466">MGPASQVGPKTSTTTTTTSPNGATSTTTTTSQNTYTYNYGDNYYDYSTTTKTETTKDGETTVEETTDNQPDEEPTEEPSEEDFEGDFSDSDFPEVEPFYEQKYPDGLEGVWQSRKAEIDASAFISFLQSFVPNFSGSCPAYGLGFDLGYINFGQHGFDVACYVFEFIGIIFMVTALFTSRALIFGG</sequence>
<feature type="region of interest" description="Disordered" evidence="1">
    <location>
        <begin position="1"/>
        <end position="91"/>
    </location>
</feature>
<evidence type="ECO:0000313" key="4">
    <source>
        <dbReference type="Proteomes" id="UP000028530"/>
    </source>
</evidence>
<keyword evidence="4" id="KW-1185">Reference proteome</keyword>
<evidence type="ECO:0000256" key="1">
    <source>
        <dbReference type="SAM" id="MobiDB-lite"/>
    </source>
</evidence>
<dbReference type="EMBL" id="CP013124">
    <property type="protein sequence ID" value="ALN20482.1"/>
    <property type="molecule type" value="Genomic_DNA"/>
</dbReference>
<organism evidence="3 4">
    <name type="scientific">Ectopseudomonas mendocina S5.2</name>
    <dbReference type="NCBI Taxonomy" id="1225174"/>
    <lineage>
        <taxon>Bacteria</taxon>
        <taxon>Pseudomonadati</taxon>
        <taxon>Pseudomonadota</taxon>
        <taxon>Gammaproteobacteria</taxon>
        <taxon>Pseudomonadales</taxon>
        <taxon>Pseudomonadaceae</taxon>
        <taxon>Ectopseudomonas</taxon>
    </lineage>
</organism>
<accession>A0ABN4IXD9</accession>
<name>A0ABN4IXD9_ECTME</name>
<feature type="compositionally biased region" description="Acidic residues" evidence="1">
    <location>
        <begin position="60"/>
        <end position="91"/>
    </location>
</feature>
<keyword evidence="2" id="KW-0472">Membrane</keyword>